<proteinExistence type="predicted"/>
<feature type="non-terminal residue" evidence="2">
    <location>
        <position position="184"/>
    </location>
</feature>
<feature type="region of interest" description="Disordered" evidence="1">
    <location>
        <begin position="1"/>
        <end position="25"/>
    </location>
</feature>
<name>A0A6G1HKP4_9PEZI</name>
<protein>
    <submittedName>
        <fullName evidence="2">Uncharacterized protein</fullName>
    </submittedName>
</protein>
<dbReference type="Proteomes" id="UP000799640">
    <property type="component" value="Unassembled WGS sequence"/>
</dbReference>
<evidence type="ECO:0000313" key="3">
    <source>
        <dbReference type="Proteomes" id="UP000799640"/>
    </source>
</evidence>
<keyword evidence="3" id="KW-1185">Reference proteome</keyword>
<accession>A0A6G1HKP4</accession>
<dbReference type="AlphaFoldDB" id="A0A6G1HKP4"/>
<feature type="compositionally biased region" description="Polar residues" evidence="1">
    <location>
        <begin position="147"/>
        <end position="156"/>
    </location>
</feature>
<organism evidence="2 3">
    <name type="scientific">Trichodelitschia bisporula</name>
    <dbReference type="NCBI Taxonomy" id="703511"/>
    <lineage>
        <taxon>Eukaryota</taxon>
        <taxon>Fungi</taxon>
        <taxon>Dikarya</taxon>
        <taxon>Ascomycota</taxon>
        <taxon>Pezizomycotina</taxon>
        <taxon>Dothideomycetes</taxon>
        <taxon>Dothideomycetes incertae sedis</taxon>
        <taxon>Phaeotrichales</taxon>
        <taxon>Phaeotrichaceae</taxon>
        <taxon>Trichodelitschia</taxon>
    </lineage>
</organism>
<evidence type="ECO:0000313" key="2">
    <source>
        <dbReference type="EMBL" id="KAF2396580.1"/>
    </source>
</evidence>
<evidence type="ECO:0000256" key="1">
    <source>
        <dbReference type="SAM" id="MobiDB-lite"/>
    </source>
</evidence>
<gene>
    <name evidence="2" type="ORF">EJ06DRAFT_551553</name>
</gene>
<dbReference type="EMBL" id="ML996706">
    <property type="protein sequence ID" value="KAF2396580.1"/>
    <property type="molecule type" value="Genomic_DNA"/>
</dbReference>
<feature type="region of interest" description="Disordered" evidence="1">
    <location>
        <begin position="109"/>
        <end position="165"/>
    </location>
</feature>
<reference evidence="2" key="1">
    <citation type="journal article" date="2020" name="Stud. Mycol.">
        <title>101 Dothideomycetes genomes: a test case for predicting lifestyles and emergence of pathogens.</title>
        <authorList>
            <person name="Haridas S."/>
            <person name="Albert R."/>
            <person name="Binder M."/>
            <person name="Bloem J."/>
            <person name="Labutti K."/>
            <person name="Salamov A."/>
            <person name="Andreopoulos B."/>
            <person name="Baker S."/>
            <person name="Barry K."/>
            <person name="Bills G."/>
            <person name="Bluhm B."/>
            <person name="Cannon C."/>
            <person name="Castanera R."/>
            <person name="Culley D."/>
            <person name="Daum C."/>
            <person name="Ezra D."/>
            <person name="Gonzalez J."/>
            <person name="Henrissat B."/>
            <person name="Kuo A."/>
            <person name="Liang C."/>
            <person name="Lipzen A."/>
            <person name="Lutzoni F."/>
            <person name="Magnuson J."/>
            <person name="Mondo S."/>
            <person name="Nolan M."/>
            <person name="Ohm R."/>
            <person name="Pangilinan J."/>
            <person name="Park H.-J."/>
            <person name="Ramirez L."/>
            <person name="Alfaro M."/>
            <person name="Sun H."/>
            <person name="Tritt A."/>
            <person name="Yoshinaga Y."/>
            <person name="Zwiers L.-H."/>
            <person name="Turgeon B."/>
            <person name="Goodwin S."/>
            <person name="Spatafora J."/>
            <person name="Crous P."/>
            <person name="Grigoriev I."/>
        </authorList>
    </citation>
    <scope>NUCLEOTIDE SEQUENCE</scope>
    <source>
        <strain evidence="2">CBS 262.69</strain>
    </source>
</reference>
<feature type="non-terminal residue" evidence="2">
    <location>
        <position position="1"/>
    </location>
</feature>
<sequence length="184" mass="19312">VVYPNDLQRRRAHPPLDVDTEAQNPHRTSQLLHPGAFTEYSSARLPALSSRRASAREPLRLSLFDKAGLHQGPCCAPLSRCGREAAEDGPCRDAAGAACVYATWQRSAPGRDDSGGAEAPDDACAGHTRQHPSDGSEAGPACHPSPATCSGSANRSVQPAQVRPAVTVQQPVVQPTVQIGPAVQ</sequence>